<evidence type="ECO:0000256" key="4">
    <source>
        <dbReference type="ARBA" id="ARBA00022490"/>
    </source>
</evidence>
<keyword evidence="6" id="KW-0965">Cell junction</keyword>
<dbReference type="STRING" id="670483.S7Q9C7"/>
<dbReference type="OMA" id="GRPICDE"/>
<comment type="subcellular location">
    <subcellularLocation>
        <location evidence="1">Cell junction</location>
    </subcellularLocation>
    <subcellularLocation>
        <location evidence="2">Cytoplasm</location>
        <location evidence="2">Cytoskeleton</location>
        <location evidence="2">Microtubule organizing center</location>
        <location evidence="2">Centrosome</location>
    </subcellularLocation>
</comment>
<evidence type="ECO:0000256" key="7">
    <source>
        <dbReference type="ARBA" id="ARBA00023054"/>
    </source>
</evidence>
<feature type="region of interest" description="Disordered" evidence="10">
    <location>
        <begin position="311"/>
        <end position="331"/>
    </location>
</feature>
<keyword evidence="7 9" id="KW-0175">Coiled coil</keyword>
<feature type="compositionally biased region" description="Low complexity" evidence="10">
    <location>
        <begin position="560"/>
        <end position="570"/>
    </location>
</feature>
<keyword evidence="12" id="KW-1185">Reference proteome</keyword>
<evidence type="ECO:0000256" key="6">
    <source>
        <dbReference type="ARBA" id="ARBA00022949"/>
    </source>
</evidence>
<evidence type="ECO:0000256" key="2">
    <source>
        <dbReference type="ARBA" id="ARBA00004300"/>
    </source>
</evidence>
<evidence type="ECO:0000256" key="10">
    <source>
        <dbReference type="SAM" id="MobiDB-lite"/>
    </source>
</evidence>
<dbReference type="PANTHER" id="PTHR46507">
    <property type="entry name" value="AFADIN- AND ALPHA-ACTININ-BINDING PROTEIN"/>
    <property type="match status" value="1"/>
</dbReference>
<comment type="similarity">
    <text evidence="3">Belongs to the ADIP family.</text>
</comment>
<dbReference type="GeneID" id="19303870"/>
<evidence type="ECO:0000313" key="11">
    <source>
        <dbReference type="EMBL" id="EPQ56122.1"/>
    </source>
</evidence>
<feature type="compositionally biased region" description="Polar residues" evidence="10">
    <location>
        <begin position="139"/>
        <end position="162"/>
    </location>
</feature>
<dbReference type="OrthoDB" id="312015at2759"/>
<dbReference type="GO" id="GO:0036064">
    <property type="term" value="C:ciliary basal body"/>
    <property type="evidence" value="ECO:0007669"/>
    <property type="project" value="TreeGrafter"/>
</dbReference>
<dbReference type="InterPro" id="IPR021622">
    <property type="entry name" value="Afadin/alpha-actinin-bd"/>
</dbReference>
<evidence type="ECO:0000256" key="1">
    <source>
        <dbReference type="ARBA" id="ARBA00004282"/>
    </source>
</evidence>
<dbReference type="Pfam" id="PF11559">
    <property type="entry name" value="ADIP"/>
    <property type="match status" value="1"/>
</dbReference>
<feature type="coiled-coil region" evidence="9">
    <location>
        <begin position="332"/>
        <end position="359"/>
    </location>
</feature>
<accession>S7Q9C7</accession>
<feature type="region of interest" description="Disordered" evidence="10">
    <location>
        <begin position="726"/>
        <end position="850"/>
    </location>
</feature>
<dbReference type="PANTHER" id="PTHR46507:SF4">
    <property type="entry name" value="SSX FAMILY MEMBER 2 INTERACTING PROTEIN"/>
    <property type="match status" value="1"/>
</dbReference>
<keyword evidence="5" id="KW-0130">Cell adhesion</keyword>
<evidence type="ECO:0000256" key="3">
    <source>
        <dbReference type="ARBA" id="ARBA00009291"/>
    </source>
</evidence>
<organism evidence="11 12">
    <name type="scientific">Gloeophyllum trabeum (strain ATCC 11539 / FP-39264 / Madison 617)</name>
    <name type="common">Brown rot fungus</name>
    <dbReference type="NCBI Taxonomy" id="670483"/>
    <lineage>
        <taxon>Eukaryota</taxon>
        <taxon>Fungi</taxon>
        <taxon>Dikarya</taxon>
        <taxon>Basidiomycota</taxon>
        <taxon>Agaricomycotina</taxon>
        <taxon>Agaricomycetes</taxon>
        <taxon>Gloeophyllales</taxon>
        <taxon>Gloeophyllaceae</taxon>
        <taxon>Gloeophyllum</taxon>
    </lineage>
</organism>
<dbReference type="KEGG" id="gtr:GLOTRDRAFT_137954"/>
<evidence type="ECO:0000256" key="8">
    <source>
        <dbReference type="ARBA" id="ARBA00023212"/>
    </source>
</evidence>
<protein>
    <recommendedName>
        <fullName evidence="13">Afadin and alpha-actinin-binding-domain-containing protein</fullName>
    </recommendedName>
</protein>
<dbReference type="RefSeq" id="XP_007864897.1">
    <property type="nucleotide sequence ID" value="XM_007866706.1"/>
</dbReference>
<dbReference type="InterPro" id="IPR052300">
    <property type="entry name" value="Adhesion_Centrosome_assoc"/>
</dbReference>
<feature type="compositionally biased region" description="Low complexity" evidence="10">
    <location>
        <begin position="585"/>
        <end position="604"/>
    </location>
</feature>
<evidence type="ECO:0000256" key="5">
    <source>
        <dbReference type="ARBA" id="ARBA00022889"/>
    </source>
</evidence>
<feature type="coiled-coil region" evidence="9">
    <location>
        <begin position="388"/>
        <end position="443"/>
    </location>
</feature>
<dbReference type="Proteomes" id="UP000030669">
    <property type="component" value="Unassembled WGS sequence"/>
</dbReference>
<dbReference type="EMBL" id="KB469300">
    <property type="protein sequence ID" value="EPQ56122.1"/>
    <property type="molecule type" value="Genomic_DNA"/>
</dbReference>
<feature type="compositionally biased region" description="Low complexity" evidence="10">
    <location>
        <begin position="311"/>
        <end position="322"/>
    </location>
</feature>
<evidence type="ECO:0000256" key="9">
    <source>
        <dbReference type="SAM" id="Coils"/>
    </source>
</evidence>
<reference evidence="11 12" key="1">
    <citation type="journal article" date="2012" name="Science">
        <title>The Paleozoic origin of enzymatic lignin decomposition reconstructed from 31 fungal genomes.</title>
        <authorList>
            <person name="Floudas D."/>
            <person name="Binder M."/>
            <person name="Riley R."/>
            <person name="Barry K."/>
            <person name="Blanchette R.A."/>
            <person name="Henrissat B."/>
            <person name="Martinez A.T."/>
            <person name="Otillar R."/>
            <person name="Spatafora J.W."/>
            <person name="Yadav J.S."/>
            <person name="Aerts A."/>
            <person name="Benoit I."/>
            <person name="Boyd A."/>
            <person name="Carlson A."/>
            <person name="Copeland A."/>
            <person name="Coutinho P.M."/>
            <person name="de Vries R.P."/>
            <person name="Ferreira P."/>
            <person name="Findley K."/>
            <person name="Foster B."/>
            <person name="Gaskell J."/>
            <person name="Glotzer D."/>
            <person name="Gorecki P."/>
            <person name="Heitman J."/>
            <person name="Hesse C."/>
            <person name="Hori C."/>
            <person name="Igarashi K."/>
            <person name="Jurgens J.A."/>
            <person name="Kallen N."/>
            <person name="Kersten P."/>
            <person name="Kohler A."/>
            <person name="Kuees U."/>
            <person name="Kumar T.K.A."/>
            <person name="Kuo A."/>
            <person name="LaButti K."/>
            <person name="Larrondo L.F."/>
            <person name="Lindquist E."/>
            <person name="Ling A."/>
            <person name="Lombard V."/>
            <person name="Lucas S."/>
            <person name="Lundell T."/>
            <person name="Martin R."/>
            <person name="McLaughlin D.J."/>
            <person name="Morgenstern I."/>
            <person name="Morin E."/>
            <person name="Murat C."/>
            <person name="Nagy L.G."/>
            <person name="Nolan M."/>
            <person name="Ohm R.A."/>
            <person name="Patyshakuliyeva A."/>
            <person name="Rokas A."/>
            <person name="Ruiz-Duenas F.J."/>
            <person name="Sabat G."/>
            <person name="Salamov A."/>
            <person name="Samejima M."/>
            <person name="Schmutz J."/>
            <person name="Slot J.C."/>
            <person name="St John F."/>
            <person name="Stenlid J."/>
            <person name="Sun H."/>
            <person name="Sun S."/>
            <person name="Syed K."/>
            <person name="Tsang A."/>
            <person name="Wiebenga A."/>
            <person name="Young D."/>
            <person name="Pisabarro A."/>
            <person name="Eastwood D.C."/>
            <person name="Martin F."/>
            <person name="Cullen D."/>
            <person name="Grigoriev I.V."/>
            <person name="Hibbett D.S."/>
        </authorList>
    </citation>
    <scope>NUCLEOTIDE SEQUENCE [LARGE SCALE GENOMIC DNA]</scope>
    <source>
        <strain evidence="11 12">ATCC 11539</strain>
    </source>
</reference>
<feature type="region of interest" description="Disordered" evidence="10">
    <location>
        <begin position="478"/>
        <end position="655"/>
    </location>
</feature>
<dbReference type="AlphaFoldDB" id="S7Q9C7"/>
<keyword evidence="8" id="KW-0206">Cytoskeleton</keyword>
<gene>
    <name evidence="11" type="ORF">GLOTRDRAFT_137954</name>
</gene>
<feature type="coiled-coil region" evidence="9">
    <location>
        <begin position="102"/>
        <end position="136"/>
    </location>
</feature>
<feature type="coiled-coil region" evidence="9">
    <location>
        <begin position="219"/>
        <end position="246"/>
    </location>
</feature>
<dbReference type="GO" id="GO:0035735">
    <property type="term" value="P:intraciliary transport involved in cilium assembly"/>
    <property type="evidence" value="ECO:0007669"/>
    <property type="project" value="TreeGrafter"/>
</dbReference>
<name>S7Q9C7_GLOTA</name>
<feature type="compositionally biased region" description="Polar residues" evidence="10">
    <location>
        <begin position="792"/>
        <end position="810"/>
    </location>
</feature>
<keyword evidence="4" id="KW-0963">Cytoplasm</keyword>
<dbReference type="eggNOG" id="ENOG502QQJF">
    <property type="taxonomic scope" value="Eukaryota"/>
</dbReference>
<feature type="region of interest" description="Disordered" evidence="10">
    <location>
        <begin position="139"/>
        <end position="164"/>
    </location>
</feature>
<evidence type="ECO:0008006" key="13">
    <source>
        <dbReference type="Google" id="ProtNLM"/>
    </source>
</evidence>
<sequence>MVMAHTPRRTVHWALEGSPFGSPFSEGTSNESFSSGSSLQFINDQLIAHGFTHAPGLCLESLSNADAEKVVKCLLAMLSQRIEDMARTEDLTTKLRTLSYDHERLKSMHADAKERAANAERDVETYKSRLAAVNRALQSSEAAHKQTTGELQRTRSTLQTVRATHHAEIKKKEKEMERTIEKWAKLSDSQLKLGSIASSMTMRCANGTVTGAGIMGKGKGFLEVALEHAEKAAKELREENFKLRQMVLGTVNELQSVVHLAKTMVSENDEEPAPLTMTALFPLSPTGAASGKLNSLLGALKDSLNLLARSSTSASASSTSSTQTKVAPDGEVEKLQGIIDGLKAELEQARMQSAEHTAKIQEMFDRYAEDERINGSMNADVSCELMTAPLRDEEKERLEDRARELEEERKKFTEATVRLGKERAALEAEKLKLQEEMRSWQVEKMLSELPPTPASSMPAAAVKKRPSPDIVLEKENIPIQTKSPRKGLSKSLTKSQRHSPVKAAMSIAVGKGASAKRVRVSRRSSLGTSPTKLVPAFETELLPPLPAPTFKTSLTPPRTSEPLLLPSSFVLPPPSPASILPPPDSLLAPPSSIPPVSTSIPSEIPHSEHSPLTLEALQAPPDPVASSFQPNDVPAASESRNPIFPPATPARRPFPVAKPFANRMSHAYSPAKPSPLSRILMLADSPSDPALSPPTLEALAEEAEVEELETQVAPVRAEPALALAQELGVEEDDDSPLREKAIVPNLRTRAAKGKGKEKAGAAASGRTRQAPGALDKENNDKRVKGRAGLPASLTTSKAAPTVKAVQSTSKPPAAPGPKLTLKQGISRGGGPRRVPVGSAEAAPIGPGWKG</sequence>
<evidence type="ECO:0000313" key="12">
    <source>
        <dbReference type="Proteomes" id="UP000030669"/>
    </source>
</evidence>
<proteinExistence type="inferred from homology"/>
<dbReference type="HOGENOM" id="CLU_016779_0_0_1"/>
<dbReference type="GO" id="GO:0007155">
    <property type="term" value="P:cell adhesion"/>
    <property type="evidence" value="ECO:0007669"/>
    <property type="project" value="UniProtKB-KW"/>
</dbReference>
<feature type="compositionally biased region" description="Pro residues" evidence="10">
    <location>
        <begin position="571"/>
        <end position="584"/>
    </location>
</feature>